<keyword evidence="1" id="KW-0812">Transmembrane</keyword>
<accession>A0A1F7WT08</accession>
<evidence type="ECO:0000313" key="3">
    <source>
        <dbReference type="EMBL" id="OGM05923.1"/>
    </source>
</evidence>
<evidence type="ECO:0000256" key="1">
    <source>
        <dbReference type="SAM" id="Phobius"/>
    </source>
</evidence>
<keyword evidence="1" id="KW-0472">Membrane</keyword>
<dbReference type="PANTHER" id="PTHR43081:SF1">
    <property type="entry name" value="ADENYLATE CYCLASE, TERMINAL-DIFFERENTIATION SPECIFIC"/>
    <property type="match status" value="1"/>
</dbReference>
<feature type="domain" description="Guanylate cyclase" evidence="2">
    <location>
        <begin position="483"/>
        <end position="619"/>
    </location>
</feature>
<evidence type="ECO:0000313" key="4">
    <source>
        <dbReference type="Proteomes" id="UP000178735"/>
    </source>
</evidence>
<reference evidence="3 4" key="1">
    <citation type="journal article" date="2016" name="Nat. Commun.">
        <title>Thousands of microbial genomes shed light on interconnected biogeochemical processes in an aquifer system.</title>
        <authorList>
            <person name="Anantharaman K."/>
            <person name="Brown C.T."/>
            <person name="Hug L.A."/>
            <person name="Sharon I."/>
            <person name="Castelle C.J."/>
            <person name="Probst A.J."/>
            <person name="Thomas B.C."/>
            <person name="Singh A."/>
            <person name="Wilkins M.J."/>
            <person name="Karaoz U."/>
            <person name="Brodie E.L."/>
            <person name="Williams K.H."/>
            <person name="Hubbard S.S."/>
            <person name="Banfield J.F."/>
        </authorList>
    </citation>
    <scope>NUCLEOTIDE SEQUENCE [LARGE SCALE GENOMIC DNA]</scope>
</reference>
<proteinExistence type="predicted"/>
<feature type="transmembrane region" description="Helical" evidence="1">
    <location>
        <begin position="118"/>
        <end position="135"/>
    </location>
</feature>
<dbReference type="InterPro" id="IPR029787">
    <property type="entry name" value="Nucleotide_cyclase"/>
</dbReference>
<feature type="transmembrane region" description="Helical" evidence="1">
    <location>
        <begin position="191"/>
        <end position="209"/>
    </location>
</feature>
<dbReference type="GO" id="GO:0004016">
    <property type="term" value="F:adenylate cyclase activity"/>
    <property type="evidence" value="ECO:0007669"/>
    <property type="project" value="UniProtKB-ARBA"/>
</dbReference>
<dbReference type="PANTHER" id="PTHR43081">
    <property type="entry name" value="ADENYLATE CYCLASE, TERMINAL-DIFFERENTIATION SPECIFIC-RELATED"/>
    <property type="match status" value="1"/>
</dbReference>
<protein>
    <recommendedName>
        <fullName evidence="2">Guanylate cyclase domain-containing protein</fullName>
    </recommendedName>
</protein>
<gene>
    <name evidence="3" type="ORF">A2008_08020</name>
</gene>
<dbReference type="STRING" id="1817813.A2008_08020"/>
<name>A0A1F7WT08_9BACT</name>
<evidence type="ECO:0000259" key="2">
    <source>
        <dbReference type="PROSITE" id="PS50125"/>
    </source>
</evidence>
<feature type="transmembrane region" description="Helical" evidence="1">
    <location>
        <begin position="166"/>
        <end position="185"/>
    </location>
</feature>
<dbReference type="EMBL" id="MGFH01000089">
    <property type="protein sequence ID" value="OGM05923.1"/>
    <property type="molecule type" value="Genomic_DNA"/>
</dbReference>
<dbReference type="PROSITE" id="PS50125">
    <property type="entry name" value="GUANYLATE_CYCLASE_2"/>
    <property type="match status" value="1"/>
</dbReference>
<dbReference type="GO" id="GO:0009190">
    <property type="term" value="P:cyclic nucleotide biosynthetic process"/>
    <property type="evidence" value="ECO:0007669"/>
    <property type="project" value="InterPro"/>
</dbReference>
<dbReference type="InterPro" id="IPR001054">
    <property type="entry name" value="A/G_cyclase"/>
</dbReference>
<dbReference type="SUPFAM" id="SSF55781">
    <property type="entry name" value="GAF domain-like"/>
    <property type="match status" value="1"/>
</dbReference>
<dbReference type="SMART" id="SM00044">
    <property type="entry name" value="CYCc"/>
    <property type="match status" value="1"/>
</dbReference>
<dbReference type="AlphaFoldDB" id="A0A1F7WT08"/>
<dbReference type="Pfam" id="PF00211">
    <property type="entry name" value="Guanylate_cyc"/>
    <property type="match status" value="1"/>
</dbReference>
<dbReference type="Gene3D" id="3.30.70.1230">
    <property type="entry name" value="Nucleotide cyclase"/>
    <property type="match status" value="1"/>
</dbReference>
<dbReference type="GO" id="GO:0035556">
    <property type="term" value="P:intracellular signal transduction"/>
    <property type="evidence" value="ECO:0007669"/>
    <property type="project" value="InterPro"/>
</dbReference>
<dbReference type="Gene3D" id="3.30.450.40">
    <property type="match status" value="1"/>
</dbReference>
<comment type="caution">
    <text evidence="3">The sequence shown here is derived from an EMBL/GenBank/DDBJ whole genome shotgun (WGS) entry which is preliminary data.</text>
</comment>
<dbReference type="InterPro" id="IPR050697">
    <property type="entry name" value="Adenylyl/Guanylyl_Cyclase_3/4"/>
</dbReference>
<dbReference type="SUPFAM" id="SSF55073">
    <property type="entry name" value="Nucleotide cyclase"/>
    <property type="match status" value="1"/>
</dbReference>
<dbReference type="CDD" id="cd07302">
    <property type="entry name" value="CHD"/>
    <property type="match status" value="1"/>
</dbReference>
<keyword evidence="1" id="KW-1133">Transmembrane helix</keyword>
<dbReference type="Proteomes" id="UP000178735">
    <property type="component" value="Unassembled WGS sequence"/>
</dbReference>
<sequence length="668" mass="73146">MSIDFDKIEKALSNGAGDAVKRAALAELADSSEPRAKKILETLTHDKSTAIKLLASSYLKKNFSDASAPGDNSHAPAAHAAKQSGAAASSISSAQASNGASGTAAGGDILQKVFDADFIKFVVAPLGLIAFLGLFSPAVPAFFFFSAYLLLIITVSLFYDKQIAIPSILAICLLAMLFYAMGLIVNFRPTFMLMAIFTIIGSYISIVATELREKNINSRSVVEELKSQVMQLKKLIDKRKDFDETQRDMDAVTKMKNDLNVKSRRLGETLIQIHELISNQKTDEIVDRVNKLFTRQIGAKSVSVWVSNSKFHSIYPLGCSEKHIDPQRYMNMNIPLEEETIITKVTREGGFYTGEELKKIAEYEPFSAEFNIKSEFAVSMDAGNKIVGVINCEDVSDTFELNDETKKLIKLIADVAAWSLKNAGDLELSKRDLQNIKQLSDKEREEKKKIRSIFDKFVSPKVIEEIMNNPAGLSLGGKRRAITMFFADIRGFTSMSETLAGNPEVVLDIVNRFHSSMTDIILANGGTIDKYMGDALMALFGAPMSAKIEDDAYNTIVAAIAIKNECGKIREQLIKEGKTAVNVGIGINTGEVVVGMVGSTKMMNYTAIGDAVNTAARIEANAGAGQLLISRATFELVKDRVNVKTLDPIMVKGKREAVEIFEVIDLKQ</sequence>
<dbReference type="InterPro" id="IPR029016">
    <property type="entry name" value="GAF-like_dom_sf"/>
</dbReference>
<organism evidence="3 4">
    <name type="scientific">Candidatus Wallbacteria bacterium GWC2_49_35</name>
    <dbReference type="NCBI Taxonomy" id="1817813"/>
    <lineage>
        <taxon>Bacteria</taxon>
        <taxon>Candidatus Walliibacteriota</taxon>
    </lineage>
</organism>